<organism evidence="2 3">
    <name type="scientific">Panicum miliaceum</name>
    <name type="common">Proso millet</name>
    <name type="synonym">Broomcorn millet</name>
    <dbReference type="NCBI Taxonomy" id="4540"/>
    <lineage>
        <taxon>Eukaryota</taxon>
        <taxon>Viridiplantae</taxon>
        <taxon>Streptophyta</taxon>
        <taxon>Embryophyta</taxon>
        <taxon>Tracheophyta</taxon>
        <taxon>Spermatophyta</taxon>
        <taxon>Magnoliopsida</taxon>
        <taxon>Liliopsida</taxon>
        <taxon>Poales</taxon>
        <taxon>Poaceae</taxon>
        <taxon>PACMAD clade</taxon>
        <taxon>Panicoideae</taxon>
        <taxon>Panicodae</taxon>
        <taxon>Paniceae</taxon>
        <taxon>Panicinae</taxon>
        <taxon>Panicum</taxon>
        <taxon>Panicum sect. Panicum</taxon>
    </lineage>
</organism>
<dbReference type="EMBL" id="PQIB02000003">
    <property type="protein sequence ID" value="RLN30065.1"/>
    <property type="molecule type" value="Genomic_DNA"/>
</dbReference>
<keyword evidence="3" id="KW-1185">Reference proteome</keyword>
<dbReference type="STRING" id="4540.A0A3L6T2K6"/>
<comment type="caution">
    <text evidence="2">The sequence shown here is derived from an EMBL/GenBank/DDBJ whole genome shotgun (WGS) entry which is preliminary data.</text>
</comment>
<reference evidence="3" key="1">
    <citation type="journal article" date="2019" name="Nat. Commun.">
        <title>The genome of broomcorn millet.</title>
        <authorList>
            <person name="Zou C."/>
            <person name="Miki D."/>
            <person name="Li D."/>
            <person name="Tang Q."/>
            <person name="Xiao L."/>
            <person name="Rajput S."/>
            <person name="Deng P."/>
            <person name="Jia W."/>
            <person name="Huang R."/>
            <person name="Zhang M."/>
            <person name="Sun Y."/>
            <person name="Hu J."/>
            <person name="Fu X."/>
            <person name="Schnable P.S."/>
            <person name="Li F."/>
            <person name="Zhang H."/>
            <person name="Feng B."/>
            <person name="Zhu X."/>
            <person name="Liu R."/>
            <person name="Schnable J.C."/>
            <person name="Zhu J.-K."/>
            <person name="Zhang H."/>
        </authorList>
    </citation>
    <scope>NUCLEOTIDE SEQUENCE [LARGE SCALE GENOMIC DNA]</scope>
</reference>
<feature type="domain" description="Retrovirus-related Pol polyprotein from transposon TNT 1-94-like beta-barrel" evidence="1">
    <location>
        <begin position="120"/>
        <end position="191"/>
    </location>
</feature>
<dbReference type="InterPro" id="IPR054722">
    <property type="entry name" value="PolX-like_BBD"/>
</dbReference>
<proteinExistence type="predicted"/>
<evidence type="ECO:0000313" key="3">
    <source>
        <dbReference type="Proteomes" id="UP000275267"/>
    </source>
</evidence>
<accession>A0A3L6T2K6</accession>
<gene>
    <name evidence="2" type="ORF">C2845_PM05G17650</name>
</gene>
<dbReference type="Pfam" id="PF22936">
    <property type="entry name" value="Pol_BBD"/>
    <property type="match status" value="1"/>
</dbReference>
<protein>
    <recommendedName>
        <fullName evidence="1">Retrovirus-related Pol polyprotein from transposon TNT 1-94-like beta-barrel domain-containing protein</fullName>
    </recommendedName>
</protein>
<name>A0A3L6T2K6_PANMI</name>
<evidence type="ECO:0000313" key="2">
    <source>
        <dbReference type="EMBL" id="RLN30065.1"/>
    </source>
</evidence>
<sequence>MASDDAVDACYKQYRPGASDIDLSDTTVIYGSSRVAALGRNVWNICRAPFDDAKEGILNCIKGVIASTFIQEQERSSGGTLSSYIVRFFKLAYLLVGARWSSGHALNTDPAEDFNVPFELDSGASVHAVGKDTMLNDYSRLEIPRRVEIPNGKFLKVAGLGTLKWGPFLIPNVRHVKGLKGILISVGQLDRDHKLYTSFGGGTCVITQADGTTVGEGCMGERGMYVLASLCVPEHAQEWPNARFARRR</sequence>
<evidence type="ECO:0000259" key="1">
    <source>
        <dbReference type="Pfam" id="PF22936"/>
    </source>
</evidence>
<dbReference type="AlphaFoldDB" id="A0A3L6T2K6"/>
<dbReference type="OrthoDB" id="690436at2759"/>
<dbReference type="Proteomes" id="UP000275267">
    <property type="component" value="Unassembled WGS sequence"/>
</dbReference>